<proteinExistence type="predicted"/>
<dbReference type="Proteomes" id="UP001583177">
    <property type="component" value="Unassembled WGS sequence"/>
</dbReference>
<name>A0ABR3W1Z5_9PEZI</name>
<gene>
    <name evidence="2" type="ORF">Daus18300_012611</name>
</gene>
<keyword evidence="3" id="KW-1185">Reference proteome</keyword>
<dbReference type="InterPro" id="IPR027417">
    <property type="entry name" value="P-loop_NTPase"/>
</dbReference>
<dbReference type="PANTHER" id="PTHR46411:SF4">
    <property type="entry name" value="AAA+ ATPASE DOMAIN-CONTAINING PROTEIN"/>
    <property type="match status" value="1"/>
</dbReference>
<reference evidence="2 3" key="1">
    <citation type="journal article" date="2024" name="IMA Fungus">
        <title>IMA Genome - F19 : A genome assembly and annotation guide to empower mycologists, including annotated draft genome sequences of Ceratocystis pirilliformis, Diaporthe australafricana, Fusarium ophioides, Paecilomyces lecythidis, and Sporothrix stenoceras.</title>
        <authorList>
            <person name="Aylward J."/>
            <person name="Wilson A.M."/>
            <person name="Visagie C.M."/>
            <person name="Spraker J."/>
            <person name="Barnes I."/>
            <person name="Buitendag C."/>
            <person name="Ceriani C."/>
            <person name="Del Mar Angel L."/>
            <person name="du Plessis D."/>
            <person name="Fuchs T."/>
            <person name="Gasser K."/>
            <person name="Kramer D."/>
            <person name="Li W."/>
            <person name="Munsamy K."/>
            <person name="Piso A."/>
            <person name="Price J.L."/>
            <person name="Sonnekus B."/>
            <person name="Thomas C."/>
            <person name="van der Nest A."/>
            <person name="van Dijk A."/>
            <person name="van Heerden A."/>
            <person name="van Vuuren N."/>
            <person name="Yilmaz N."/>
            <person name="Duong T.A."/>
            <person name="van der Merwe N.A."/>
            <person name="Wingfield M.J."/>
            <person name="Wingfield B.D."/>
        </authorList>
    </citation>
    <scope>NUCLEOTIDE SEQUENCE [LARGE SCALE GENOMIC DNA]</scope>
    <source>
        <strain evidence="2 3">CMW 18300</strain>
    </source>
</reference>
<sequence>MDGKGSIESVFHAYNSIVPSDVQELSRHMYLLCPSKLLAFVFKLRKWERLHVKNFFKPLFQEGMIDGLVMDQDRIKILKALAKSYMRVNKRGNRMEHEQWAADFVKEKGHRAHFSPTREAWRREDCHGSDIGTNPALVEANLTREFKTAKSWGALLLIDEADVFMERRGPADLERNSLVAGFLRALEFYDGNLFLTTNRIGAFDLFYSDFTDDERQQVWMTFLQKLTKERGKSVRISMDAKDYIKGNEVRSVKWNGREIRNAFQTAVSLAEYEDERDEEGKILLTDDHLRSVVELSKDFKDYLSKLHKGDEEKRALRRYERLDS</sequence>
<dbReference type="SUPFAM" id="SSF52540">
    <property type="entry name" value="P-loop containing nucleoside triphosphate hydrolases"/>
    <property type="match status" value="1"/>
</dbReference>
<dbReference type="EMBL" id="JAWRVE010000175">
    <property type="protein sequence ID" value="KAL1851306.1"/>
    <property type="molecule type" value="Genomic_DNA"/>
</dbReference>
<evidence type="ECO:0000313" key="3">
    <source>
        <dbReference type="Proteomes" id="UP001583177"/>
    </source>
</evidence>
<comment type="caution">
    <text evidence="2">The sequence shown here is derived from an EMBL/GenBank/DDBJ whole genome shotgun (WGS) entry which is preliminary data.</text>
</comment>
<organism evidence="2 3">
    <name type="scientific">Diaporthe australafricana</name>
    <dbReference type="NCBI Taxonomy" id="127596"/>
    <lineage>
        <taxon>Eukaryota</taxon>
        <taxon>Fungi</taxon>
        <taxon>Dikarya</taxon>
        <taxon>Ascomycota</taxon>
        <taxon>Pezizomycotina</taxon>
        <taxon>Sordariomycetes</taxon>
        <taxon>Sordariomycetidae</taxon>
        <taxon>Diaporthales</taxon>
        <taxon>Diaporthaceae</taxon>
        <taxon>Diaporthe</taxon>
    </lineage>
</organism>
<dbReference type="Pfam" id="PF23232">
    <property type="entry name" value="AAA_lid_13"/>
    <property type="match status" value="1"/>
</dbReference>
<dbReference type="Gene3D" id="3.40.50.300">
    <property type="entry name" value="P-loop containing nucleotide triphosphate hydrolases"/>
    <property type="match status" value="1"/>
</dbReference>
<evidence type="ECO:0000259" key="1">
    <source>
        <dbReference type="Pfam" id="PF23232"/>
    </source>
</evidence>
<dbReference type="PANTHER" id="PTHR46411">
    <property type="entry name" value="FAMILY ATPASE, PUTATIVE-RELATED"/>
    <property type="match status" value="1"/>
</dbReference>
<accession>A0ABR3W1Z5</accession>
<dbReference type="InterPro" id="IPR056599">
    <property type="entry name" value="AAA_lid_fung"/>
</dbReference>
<evidence type="ECO:0000313" key="2">
    <source>
        <dbReference type="EMBL" id="KAL1851306.1"/>
    </source>
</evidence>
<protein>
    <recommendedName>
        <fullName evidence="1">AAA+ ATPase lid domain-containing protein</fullName>
    </recommendedName>
</protein>
<feature type="domain" description="AAA+ ATPase lid" evidence="1">
    <location>
        <begin position="210"/>
        <end position="309"/>
    </location>
</feature>